<evidence type="ECO:0000256" key="4">
    <source>
        <dbReference type="SAM" id="Phobius"/>
    </source>
</evidence>
<feature type="transmembrane region" description="Helical" evidence="4">
    <location>
        <begin position="221"/>
        <end position="244"/>
    </location>
</feature>
<reference evidence="5" key="3">
    <citation type="submission" date="2025-09" db="UniProtKB">
        <authorList>
            <consortium name="Ensembl"/>
        </authorList>
    </citation>
    <scope>IDENTIFICATION</scope>
</reference>
<dbReference type="PANTHER" id="PTHR14096:SF59">
    <property type="entry name" value="APOLIPOPROTEIN L, 1 ISOFORM X1"/>
    <property type="match status" value="1"/>
</dbReference>
<sequence length="388" mass="41220">MSRPIPAPRTQVLHLNKTEGNEPINCSSSPQSPTRSSKGGLVGSAPPPVAPKKFTVKRNPGGFDSGNDYVEIVEVMGEHSIDDKSKATPPPLPPPRSPKEQPDDKPETLDAKSLLKWWKDVTPWKTLCTNLKLKGHSETQIISNKAVHLYNGIQVYILLLSTHGDDLKEQTAEMLCIADNLDKVSKGTKIAGITGGATTVAGGVAAAAGVILSPLTLGASLALTAVGVGVAAAGGITGASAAIANKVNSTLDKKKIEKTFQEYKELMDKIQNCLKFIDEGMKQLQQHDLSVLSEARKDSARVARVVQLATTGGGSARAIEANSKASGMMQGLALGLDMHFTQGKDGDKLKKGHGSQLAKKIRSLAEDLNSALDELMQLRDFYNTQVSV</sequence>
<dbReference type="RefSeq" id="XP_030268749.1">
    <property type="nucleotide sequence ID" value="XM_030412889.1"/>
</dbReference>
<protein>
    <submittedName>
        <fullName evidence="5">Apolipoprotein L3-like</fullName>
    </submittedName>
</protein>
<feature type="transmembrane region" description="Helical" evidence="4">
    <location>
        <begin position="190"/>
        <end position="215"/>
    </location>
</feature>
<dbReference type="GO" id="GO:0006869">
    <property type="term" value="P:lipid transport"/>
    <property type="evidence" value="ECO:0007669"/>
    <property type="project" value="InterPro"/>
</dbReference>
<dbReference type="Proteomes" id="UP000472265">
    <property type="component" value="Chromosome 1"/>
</dbReference>
<gene>
    <name evidence="5" type="primary">LOC115579378</name>
</gene>
<organism evidence="5 6">
    <name type="scientific">Sparus aurata</name>
    <name type="common">Gilthead sea bream</name>
    <dbReference type="NCBI Taxonomy" id="8175"/>
    <lineage>
        <taxon>Eukaryota</taxon>
        <taxon>Metazoa</taxon>
        <taxon>Chordata</taxon>
        <taxon>Craniata</taxon>
        <taxon>Vertebrata</taxon>
        <taxon>Euteleostomi</taxon>
        <taxon>Actinopterygii</taxon>
        <taxon>Neopterygii</taxon>
        <taxon>Teleostei</taxon>
        <taxon>Neoteleostei</taxon>
        <taxon>Acanthomorphata</taxon>
        <taxon>Eupercaria</taxon>
        <taxon>Spariformes</taxon>
        <taxon>Sparidae</taxon>
        <taxon>Sparus</taxon>
    </lineage>
</organism>
<comment type="similarity">
    <text evidence="1">Belongs to the apolipoprotein L family.</text>
</comment>
<dbReference type="GO" id="GO:0042157">
    <property type="term" value="P:lipoprotein metabolic process"/>
    <property type="evidence" value="ECO:0007669"/>
    <property type="project" value="InterPro"/>
</dbReference>
<reference evidence="5" key="1">
    <citation type="submission" date="2021-04" db="EMBL/GenBank/DDBJ databases">
        <authorList>
            <consortium name="Wellcome Sanger Institute Data Sharing"/>
        </authorList>
    </citation>
    <scope>NUCLEOTIDE SEQUENCE [LARGE SCALE GENOMIC DNA]</scope>
</reference>
<feature type="region of interest" description="Disordered" evidence="3">
    <location>
        <begin position="1"/>
        <end position="108"/>
    </location>
</feature>
<evidence type="ECO:0000256" key="3">
    <source>
        <dbReference type="SAM" id="MobiDB-lite"/>
    </source>
</evidence>
<reference evidence="5" key="2">
    <citation type="submission" date="2025-08" db="UniProtKB">
        <authorList>
            <consortium name="Ensembl"/>
        </authorList>
    </citation>
    <scope>IDENTIFICATION</scope>
</reference>
<keyword evidence="2" id="KW-0175">Coiled coil</keyword>
<evidence type="ECO:0000313" key="6">
    <source>
        <dbReference type="Proteomes" id="UP000472265"/>
    </source>
</evidence>
<dbReference type="GO" id="GO:0008289">
    <property type="term" value="F:lipid binding"/>
    <property type="evidence" value="ECO:0007669"/>
    <property type="project" value="InterPro"/>
</dbReference>
<name>A0A671W5V7_SPAAU</name>
<evidence type="ECO:0000256" key="1">
    <source>
        <dbReference type="ARBA" id="ARBA00010090"/>
    </source>
</evidence>
<keyword evidence="6" id="KW-1185">Reference proteome</keyword>
<keyword evidence="4" id="KW-1133">Transmembrane helix</keyword>
<proteinExistence type="inferred from homology"/>
<dbReference type="OMA" id="ACLKFIS"/>
<keyword evidence="4" id="KW-0472">Membrane</keyword>
<feature type="compositionally biased region" description="Basic and acidic residues" evidence="3">
    <location>
        <begin position="97"/>
        <end position="108"/>
    </location>
</feature>
<dbReference type="AlphaFoldDB" id="A0A671W5V7"/>
<dbReference type="GeneID" id="115579378"/>
<dbReference type="PANTHER" id="PTHR14096">
    <property type="entry name" value="APOLIPOPROTEIN L"/>
    <property type="match status" value="1"/>
</dbReference>
<feature type="compositionally biased region" description="Low complexity" evidence="3">
    <location>
        <begin position="27"/>
        <end position="37"/>
    </location>
</feature>
<dbReference type="GO" id="GO:0005576">
    <property type="term" value="C:extracellular region"/>
    <property type="evidence" value="ECO:0007669"/>
    <property type="project" value="InterPro"/>
</dbReference>
<accession>A0A671W5V7</accession>
<dbReference type="Ensembl" id="ENSSAUT00010036125.1">
    <property type="protein sequence ID" value="ENSSAUP00010034290.1"/>
    <property type="gene ID" value="ENSSAUG00010014537.1"/>
</dbReference>
<dbReference type="OrthoDB" id="8920155at2759"/>
<dbReference type="InterPro" id="IPR008405">
    <property type="entry name" value="ApoL"/>
</dbReference>
<dbReference type="GO" id="GO:0016020">
    <property type="term" value="C:membrane"/>
    <property type="evidence" value="ECO:0007669"/>
    <property type="project" value="TreeGrafter"/>
</dbReference>
<evidence type="ECO:0000313" key="5">
    <source>
        <dbReference type="Ensembl" id="ENSSAUP00010034290.1"/>
    </source>
</evidence>
<dbReference type="GeneTree" id="ENSGT01030000234599"/>
<keyword evidence="4" id="KW-0812">Transmembrane</keyword>
<dbReference type="InParanoid" id="A0A671W5V7"/>
<feature type="coiled-coil region" evidence="2">
    <location>
        <begin position="358"/>
        <end position="385"/>
    </location>
</feature>
<evidence type="ECO:0000256" key="2">
    <source>
        <dbReference type="SAM" id="Coils"/>
    </source>
</evidence>
<dbReference type="Pfam" id="PF05461">
    <property type="entry name" value="ApoL"/>
    <property type="match status" value="1"/>
</dbReference>
<feature type="compositionally biased region" description="Basic and acidic residues" evidence="3">
    <location>
        <begin position="76"/>
        <end position="86"/>
    </location>
</feature>